<dbReference type="Gene3D" id="3.30.559.10">
    <property type="entry name" value="Chloramphenicol acetyltransferase-like domain"/>
    <property type="match status" value="1"/>
</dbReference>
<dbReference type="Gene3D" id="3.30.559.30">
    <property type="entry name" value="Nonribosomal peptide synthetase, condensation domain"/>
    <property type="match status" value="1"/>
</dbReference>
<reference evidence="5 6" key="1">
    <citation type="journal article" date="2014" name="Mol. Biol. Evol.">
        <title>Massive expansion of Ubiquitination-related gene families within the Chlamydiae.</title>
        <authorList>
            <person name="Domman D."/>
            <person name="Collingro A."/>
            <person name="Lagkouvardos I."/>
            <person name="Gehre L."/>
            <person name="Weinmaier T."/>
            <person name="Rattei T."/>
            <person name="Subtil A."/>
            <person name="Horn M."/>
        </authorList>
    </citation>
    <scope>NUCLEOTIDE SEQUENCE [LARGE SCALE GENOMIC DNA]</scope>
    <source>
        <strain evidence="5 6">OEW1</strain>
    </source>
</reference>
<dbReference type="SUPFAM" id="SSF52777">
    <property type="entry name" value="CoA-dependent acyltransferases"/>
    <property type="match status" value="2"/>
</dbReference>
<dbReference type="InterPro" id="IPR000873">
    <property type="entry name" value="AMP-dep_synth/lig_dom"/>
</dbReference>
<dbReference type="PANTHER" id="PTHR45398">
    <property type="match status" value="1"/>
</dbReference>
<feature type="domain" description="Carrier" evidence="4">
    <location>
        <begin position="491"/>
        <end position="574"/>
    </location>
</feature>
<keyword evidence="1" id="KW-0596">Phosphopantetheine</keyword>
<dbReference type="InterPro" id="IPR023213">
    <property type="entry name" value="CAT-like_dom_sf"/>
</dbReference>
<dbReference type="PANTHER" id="PTHR45398:SF1">
    <property type="entry name" value="ENZYME, PUTATIVE (JCVI)-RELATED"/>
    <property type="match status" value="1"/>
</dbReference>
<dbReference type="InterPro" id="IPR045851">
    <property type="entry name" value="AMP-bd_C_sf"/>
</dbReference>
<dbReference type="InterPro" id="IPR009081">
    <property type="entry name" value="PP-bd_ACP"/>
</dbReference>
<dbReference type="Pfam" id="PF07993">
    <property type="entry name" value="NAD_binding_4"/>
    <property type="match status" value="1"/>
</dbReference>
<organism evidence="5 6">
    <name type="scientific">Parachlamydia acanthamoebae</name>
    <dbReference type="NCBI Taxonomy" id="83552"/>
    <lineage>
        <taxon>Bacteria</taxon>
        <taxon>Pseudomonadati</taxon>
        <taxon>Chlamydiota</taxon>
        <taxon>Chlamydiia</taxon>
        <taxon>Parachlamydiales</taxon>
        <taxon>Parachlamydiaceae</taxon>
        <taxon>Parachlamydia</taxon>
    </lineage>
</organism>
<sequence length="1416" mass="160344">MLISFFKNSVLKYGNAIAAKDKYKSISYAELDRQSDQIATYLIENYPLSHKTVINICNRSINSLVGMLGILKSGCRYVAIEYPCTQHEIDIIVNALEHDVILFSDNLENTSCSNDNACLVSSILAKIDKMPVSENLTEGPHTYICFTSGSTGKPKGVVVNGSAIGHYIKSLGDKIALPDQLQYGYVSSLSTDLGNTVLFLALASGGTIHLIDNYTRRDPGLLWKYFCDNRVNFIKTTPSHFKSLMGHSDSGKCDLHYLLLGGEIFEKELARDILGKKLVKNLYNHYGPTETTIGVATFKVTENVLDTLENSRSIPVGGFFGQNKYLLINRDPKTNTGELYIGGPQLADSYHNDPENTGRSFVKKDEDYYYKTGDLVKEHPNSVIEFLGRIDRQVKIRGYRIELEHVEVASRKIEGITYALAFTEKFNSRLQLILAVKSENKSKIEIFSALQTHLPKFMLPDDIFLLEDVPLKSSGKAHQAEIINSYKQSKASMTASTSDAINAFTGDKLLVYQEWIRLFGSAHEEDEFFACGGDSIEAIEFISKLQSAKVNITAKQFLDNPTIKGILESISQTSTLIPFHYSENFTRFHPVQQWYFEKCSTYAGWFNQSICLTTIETISKHDFHFLMGEIVNNHPSLRTRYQKNEDGVTGNLVSYPTIESYVAYYDDADTLSLQEIANMHQQLVCENSGVLAQFVFVKNGEENHLIVIIHHLAVDGISWRILIDEIIRGFRSIQLNLKIDLHEVSSYTQWVDVLYDYSVSEEFFKDKEQLENDYLPKIIEQRASNVQEKSALKDYKAYELIFPLEETTAIESRANALDCPFSNYLLACCAELLFNVANKSVINIDIENHGREHISDSVDISRTIGWFTSIFPINLKQDKTEKLVEQLSQYDANNPKKGLAYGVWKYLNSREKAIPQPDFCFNFLGKLLIDVEFNNKWFFKGHSSGQCRNLEAIPSYGLIITSKIIDKKLYMEVCFDTKTYDERGVVNQLTKLKSFLTNPEDTSAPSHSILVESPQVSMGQITYFNAISLDVKKTSPMTKQRKKVILTGASGFVGSYILKSLIDDTDWDIICILREGPHGSLEKHLQSRLKHYFPSCDADELLKRVTILPAQLERGYFGLNLQLYEELADSVDLIIHSAADVNLFKSQKLESNFNIMSVKEVIRFANAKKKKQIHHISTLAICGYMDEPEDRVIFSEADLDIGQRFNNSYEESKFHAEKLLKEELSNGGSVYIYRLGNITADSQKSIYQINSKTNRIYQMLASYLLVKAVPSNMEPFSLTHVDTTAQAIVKIASSDRVKGGTIHIDNPQMIDADALIDYFKSINLPVEKVDKEEYLSRLSSVDFSDFSKLSAFWSNRKNRNIKFVADKSNHILADHGISYSNITSDWLKQFIIKSMPELQSTIFSQSLEPKLEEVMS</sequence>
<dbReference type="Gene3D" id="3.30.300.30">
    <property type="match status" value="1"/>
</dbReference>
<dbReference type="SUPFAM" id="SSF47336">
    <property type="entry name" value="ACP-like"/>
    <property type="match status" value="1"/>
</dbReference>
<evidence type="ECO:0000313" key="6">
    <source>
        <dbReference type="Proteomes" id="UP000031307"/>
    </source>
</evidence>
<proteinExistence type="predicted"/>
<dbReference type="GO" id="GO:0016874">
    <property type="term" value="F:ligase activity"/>
    <property type="evidence" value="ECO:0007669"/>
    <property type="project" value="UniProtKB-KW"/>
</dbReference>
<keyword evidence="2" id="KW-0597">Phosphoprotein</keyword>
<dbReference type="Pfam" id="PF00501">
    <property type="entry name" value="AMP-binding"/>
    <property type="match status" value="1"/>
</dbReference>
<dbReference type="Pfam" id="PF00550">
    <property type="entry name" value="PP-binding"/>
    <property type="match status" value="1"/>
</dbReference>
<dbReference type="InterPro" id="IPR042099">
    <property type="entry name" value="ANL_N_sf"/>
</dbReference>
<dbReference type="RefSeq" id="WP_039377987.1">
    <property type="nucleotide sequence ID" value="NZ_JSAM01000111.1"/>
</dbReference>
<dbReference type="Gene3D" id="3.40.50.720">
    <property type="entry name" value="NAD(P)-binding Rossmann-like Domain"/>
    <property type="match status" value="1"/>
</dbReference>
<keyword evidence="3" id="KW-0436">Ligase</keyword>
<dbReference type="InterPro" id="IPR013120">
    <property type="entry name" value="FAR_NAD-bd"/>
</dbReference>
<dbReference type="PATRIC" id="fig|83552.4.peg.2285"/>
<comment type="caution">
    <text evidence="5">The sequence shown here is derived from an EMBL/GenBank/DDBJ whole genome shotgun (WGS) entry which is preliminary data.</text>
</comment>
<name>A0A0C1BZ10_9BACT</name>
<dbReference type="SUPFAM" id="SSF56801">
    <property type="entry name" value="Acetyl-CoA synthetase-like"/>
    <property type="match status" value="1"/>
</dbReference>
<dbReference type="SUPFAM" id="SSF51735">
    <property type="entry name" value="NAD(P)-binding Rossmann-fold domains"/>
    <property type="match status" value="1"/>
</dbReference>
<dbReference type="InterPro" id="IPR036291">
    <property type="entry name" value="NAD(P)-bd_dom_sf"/>
</dbReference>
<accession>A0A0C1BZ10</accession>
<dbReference type="InterPro" id="IPR001242">
    <property type="entry name" value="Condensation_dom"/>
</dbReference>
<protein>
    <recommendedName>
        <fullName evidence="4">Carrier domain-containing protein</fullName>
    </recommendedName>
</protein>
<dbReference type="InterPro" id="IPR036736">
    <property type="entry name" value="ACP-like_sf"/>
</dbReference>
<dbReference type="PROSITE" id="PS00455">
    <property type="entry name" value="AMP_BINDING"/>
    <property type="match status" value="1"/>
</dbReference>
<dbReference type="EMBL" id="JSAM01000111">
    <property type="protein sequence ID" value="KIA76636.1"/>
    <property type="molecule type" value="Genomic_DNA"/>
</dbReference>
<dbReference type="Gene3D" id="1.10.1200.10">
    <property type="entry name" value="ACP-like"/>
    <property type="match status" value="1"/>
</dbReference>
<gene>
    <name evidence="5" type="ORF">DB43_AA00610</name>
</gene>
<evidence type="ECO:0000313" key="5">
    <source>
        <dbReference type="EMBL" id="KIA76636.1"/>
    </source>
</evidence>
<evidence type="ECO:0000256" key="1">
    <source>
        <dbReference type="ARBA" id="ARBA00022450"/>
    </source>
</evidence>
<dbReference type="Gene3D" id="3.40.50.12780">
    <property type="entry name" value="N-terminal domain of ligase-like"/>
    <property type="match status" value="1"/>
</dbReference>
<dbReference type="Proteomes" id="UP000031307">
    <property type="component" value="Unassembled WGS sequence"/>
</dbReference>
<dbReference type="InterPro" id="IPR020845">
    <property type="entry name" value="AMP-binding_CS"/>
</dbReference>
<evidence type="ECO:0000256" key="3">
    <source>
        <dbReference type="ARBA" id="ARBA00022598"/>
    </source>
</evidence>
<evidence type="ECO:0000256" key="2">
    <source>
        <dbReference type="ARBA" id="ARBA00022553"/>
    </source>
</evidence>
<dbReference type="Pfam" id="PF00668">
    <property type="entry name" value="Condensation"/>
    <property type="match status" value="1"/>
</dbReference>
<dbReference type="PROSITE" id="PS50075">
    <property type="entry name" value="CARRIER"/>
    <property type="match status" value="1"/>
</dbReference>
<evidence type="ECO:0000259" key="4">
    <source>
        <dbReference type="PROSITE" id="PS50075"/>
    </source>
</evidence>